<evidence type="ECO:0000256" key="2">
    <source>
        <dbReference type="SAM" id="SignalP"/>
    </source>
</evidence>
<proteinExistence type="predicted"/>
<dbReference type="InterPro" id="IPR008928">
    <property type="entry name" value="6-hairpin_glycosidase_sf"/>
</dbReference>
<protein>
    <recommendedName>
        <fullName evidence="5">Glycoside hydrolase family 88 protein</fullName>
    </recommendedName>
</protein>
<dbReference type="GO" id="GO:0005975">
    <property type="term" value="P:carbohydrate metabolic process"/>
    <property type="evidence" value="ECO:0007669"/>
    <property type="project" value="InterPro"/>
</dbReference>
<dbReference type="SUPFAM" id="SSF52317">
    <property type="entry name" value="Class I glutamine amidotransferase-like"/>
    <property type="match status" value="1"/>
</dbReference>
<comment type="caution">
    <text evidence="3">The sequence shown here is derived from an EMBL/GenBank/DDBJ whole genome shotgun (WGS) entry which is preliminary data.</text>
</comment>
<dbReference type="InterPro" id="IPR012341">
    <property type="entry name" value="6hp_glycosidase-like_sf"/>
</dbReference>
<sequence length="640" mass="71796">MNVQLLNMKQLTIFIFTLGITAGTTAQSPATAQPAAIQMASTAMQLWPDTGDSSAIRWTYDEGVVWKGLEGLWYNTGDARYYKYIQHQVDRLVDKEGNIRTYKPEDYNLDNILCGRMLLMLFEVTGQEKYYKAAGILRQQLREQPRTAQGSFWHKKKYTEQVWLDGLYMAQPFFAEYGALFHEDSVFDDITNQFVAIGKNTRDPKTGLLYHGWDESRAEKWADKQTGRSANFWARAMGWYGMALVDALDYFPANHPGRKTLQEILARYAAAIVKVQDPASGCWWDVLDKPNEKGNYFEASASSMFVYTLAKGVRKGYLPASYRATAEKGWGGILKKFFTAGDNGQATLNGTVSVSGLGGTPNRDGSYAYYISEKVVPNDAKGVGAFLLAADEMEMKPAIGKTVLLDEYYNNEHKKDITGATIRFHYIWDEMDNNGYGIWGHVFRMNGAHTDTLTVAPTAANLAKASVYIIVDPDNERESPAPNYPTDQDITAVENWVKAGGFLVLMANDSANCEFTHFNRLAAHFGIQFNFDDYHKVTGNQFEMGAFTMTGQDSIFRNTKKIYIKELSTLSLSGPAKPVFTDAGHNIMAVARVGKGTVFAVGDPWFYNEYTDGRKLPADFENYNAARDLSNWLLQQAKIK</sequence>
<feature type="chain" id="PRO_5035266725" description="Glycoside hydrolase family 88 protein" evidence="2">
    <location>
        <begin position="27"/>
        <end position="640"/>
    </location>
</feature>
<dbReference type="GO" id="GO:0016787">
    <property type="term" value="F:hydrolase activity"/>
    <property type="evidence" value="ECO:0007669"/>
    <property type="project" value="UniProtKB-KW"/>
</dbReference>
<reference evidence="3" key="2">
    <citation type="submission" date="2020-09" db="EMBL/GenBank/DDBJ databases">
        <authorList>
            <person name="Sun Q."/>
            <person name="Zhou Y."/>
        </authorList>
    </citation>
    <scope>NUCLEOTIDE SEQUENCE</scope>
    <source>
        <strain evidence="3">CGMCC 1.15448</strain>
    </source>
</reference>
<feature type="signal peptide" evidence="2">
    <location>
        <begin position="1"/>
        <end position="26"/>
    </location>
</feature>
<dbReference type="Gene3D" id="1.50.10.10">
    <property type="match status" value="1"/>
</dbReference>
<evidence type="ECO:0008006" key="5">
    <source>
        <dbReference type="Google" id="ProtNLM"/>
    </source>
</evidence>
<keyword evidence="2" id="KW-0732">Signal</keyword>
<dbReference type="Proteomes" id="UP000607559">
    <property type="component" value="Unassembled WGS sequence"/>
</dbReference>
<dbReference type="Pfam" id="PF07470">
    <property type="entry name" value="Glyco_hydro_88"/>
    <property type="match status" value="1"/>
</dbReference>
<dbReference type="SUPFAM" id="SSF48208">
    <property type="entry name" value="Six-hairpin glycosidases"/>
    <property type="match status" value="1"/>
</dbReference>
<dbReference type="InterPro" id="IPR052043">
    <property type="entry name" value="PolySaccharide_Degr_Enz"/>
</dbReference>
<dbReference type="AlphaFoldDB" id="A0A8J2XSY9"/>
<evidence type="ECO:0000313" key="4">
    <source>
        <dbReference type="Proteomes" id="UP000607559"/>
    </source>
</evidence>
<keyword evidence="4" id="KW-1185">Reference proteome</keyword>
<reference evidence="3" key="1">
    <citation type="journal article" date="2014" name="Int. J. Syst. Evol. Microbiol.">
        <title>Complete genome sequence of Corynebacterium casei LMG S-19264T (=DSM 44701T), isolated from a smear-ripened cheese.</title>
        <authorList>
            <consortium name="US DOE Joint Genome Institute (JGI-PGF)"/>
            <person name="Walter F."/>
            <person name="Albersmeier A."/>
            <person name="Kalinowski J."/>
            <person name="Ruckert C."/>
        </authorList>
    </citation>
    <scope>NUCLEOTIDE SEQUENCE</scope>
    <source>
        <strain evidence="3">CGMCC 1.15448</strain>
    </source>
</reference>
<organism evidence="3 4">
    <name type="scientific">Puia dinghuensis</name>
    <dbReference type="NCBI Taxonomy" id="1792502"/>
    <lineage>
        <taxon>Bacteria</taxon>
        <taxon>Pseudomonadati</taxon>
        <taxon>Bacteroidota</taxon>
        <taxon>Chitinophagia</taxon>
        <taxon>Chitinophagales</taxon>
        <taxon>Chitinophagaceae</taxon>
        <taxon>Puia</taxon>
    </lineage>
</organism>
<dbReference type="EMBL" id="BMJC01000002">
    <property type="protein sequence ID" value="GGA99061.1"/>
    <property type="molecule type" value="Genomic_DNA"/>
</dbReference>
<gene>
    <name evidence="3" type="ORF">GCM10011511_22980</name>
</gene>
<dbReference type="PANTHER" id="PTHR33886:SF8">
    <property type="entry name" value="UNSATURATED RHAMNOGALACTURONAN HYDROLASE (EUROFUNG)"/>
    <property type="match status" value="1"/>
</dbReference>
<name>A0A8J2XSY9_9BACT</name>
<keyword evidence="1" id="KW-0378">Hydrolase</keyword>
<dbReference type="InterPro" id="IPR029062">
    <property type="entry name" value="Class_I_gatase-like"/>
</dbReference>
<evidence type="ECO:0000313" key="3">
    <source>
        <dbReference type="EMBL" id="GGA99061.1"/>
    </source>
</evidence>
<accession>A0A8J2XSY9</accession>
<dbReference type="PANTHER" id="PTHR33886">
    <property type="entry name" value="UNSATURATED RHAMNOGALACTURONAN HYDROLASE (EUROFUNG)"/>
    <property type="match status" value="1"/>
</dbReference>
<dbReference type="InterPro" id="IPR010905">
    <property type="entry name" value="Glyco_hydro_88"/>
</dbReference>
<evidence type="ECO:0000256" key="1">
    <source>
        <dbReference type="ARBA" id="ARBA00022801"/>
    </source>
</evidence>